<evidence type="ECO:0000256" key="4">
    <source>
        <dbReference type="ARBA" id="ARBA00022927"/>
    </source>
</evidence>
<protein>
    <recommendedName>
        <fullName evidence="2 7">Ubiquitin-like modifier-activating enzyme ATG7</fullName>
    </recommendedName>
    <alternativeName>
        <fullName evidence="7">Autophagy-related protein 7</fullName>
    </alternativeName>
</protein>
<dbReference type="Pfam" id="PF16420">
    <property type="entry name" value="ATG7_N"/>
    <property type="match status" value="1"/>
</dbReference>
<dbReference type="EMBL" id="JACCJC010000134">
    <property type="protein sequence ID" value="KAF6223189.1"/>
    <property type="molecule type" value="Genomic_DNA"/>
</dbReference>
<dbReference type="FunFam" id="3.40.140.70:FF:000001">
    <property type="entry name" value="Ubiquitin-like modifier-activating enzyme atg7"/>
    <property type="match status" value="1"/>
</dbReference>
<dbReference type="InterPro" id="IPR042522">
    <property type="entry name" value="Atg7_N_1"/>
</dbReference>
<dbReference type="Gene3D" id="3.40.140.100">
    <property type="entry name" value="Ubiquitin-like modifier-activating enzyme ATG7 C-terminal domain"/>
    <property type="match status" value="1"/>
</dbReference>
<dbReference type="InterPro" id="IPR032197">
    <property type="entry name" value="Atg7_N"/>
</dbReference>
<dbReference type="Pfam" id="PF00899">
    <property type="entry name" value="ThiF"/>
    <property type="match status" value="1"/>
</dbReference>
<evidence type="ECO:0000256" key="1">
    <source>
        <dbReference type="ARBA" id="ARBA00010931"/>
    </source>
</evidence>
<evidence type="ECO:0000256" key="5">
    <source>
        <dbReference type="ARBA" id="ARBA00023006"/>
    </source>
</evidence>
<comment type="function">
    <text evidence="7">E1-like activating enzyme involved in the 2 ubiquitin-like systems required for cytoplasm to vacuole transport (Cvt) and autophagy. Activates ATG12 for its conjugation with ATG5 and ATG8 for its conjugation with phosphatidylethanolamine. Both systems are needed for the ATG8 association to Cvt vesicles and autophagosomes membranes. Autophagy is essential for maintenance of amino acid levels and protein synthesis under nitrogen starvation. Required for selective autophagic degradation of the nucleus (nucleophagy) as well as for mitophagy which contributes to regulate mitochondrial quantity and quality by eliminating the mitochondria to a basal level to fulfill cellular energy requirements and preventing excess ROS production.</text>
</comment>
<dbReference type="NCBIfam" id="TIGR01381">
    <property type="entry name" value="E1_like_apg7"/>
    <property type="match status" value="1"/>
</dbReference>
<evidence type="ECO:0000259" key="9">
    <source>
        <dbReference type="Pfam" id="PF00899"/>
    </source>
</evidence>
<name>A0A8H6FCU7_9LECA</name>
<comment type="similarity">
    <text evidence="1 7">Belongs to the ATG7 family.</text>
</comment>
<dbReference type="GO" id="GO:0000045">
    <property type="term" value="P:autophagosome assembly"/>
    <property type="evidence" value="ECO:0007669"/>
    <property type="project" value="TreeGrafter"/>
</dbReference>
<evidence type="ECO:0000256" key="2">
    <source>
        <dbReference type="ARBA" id="ARBA00017647"/>
    </source>
</evidence>
<dbReference type="GO" id="GO:0006995">
    <property type="term" value="P:cellular response to nitrogen starvation"/>
    <property type="evidence" value="ECO:0007669"/>
    <property type="project" value="TreeGrafter"/>
</dbReference>
<sequence>MLESVEARYTHEVLVHIGPALDVNDISVTLTQHAMLKFATFTSDIELPFYTSLASHKINHDKLDDSARRLLGLYEIRSSDSPEASCRLQIHGNALTSDAVPAGFCRAEGMIKNFNTIEDYRSLDKGAVLSQAACTIWDAINDGTIYSCPSLLASFTAICFADLKKYKFTYLFAFPALHSDSPWRLVPNVGSRLGLAEGSHGEGDAIIHMTGEETAALVDSVQTWRYRVDARQHGFFLAKKRRPSSFVGYTRKDEATEDGSGLDDETGYRPTTPGTPGDKLGFTWAVGSLIDYEREFFEDIPEEDRFVGFTDPSTYPTYPGWMLRNLLILIRRRWKTDRVQIICYRDVQARRDEAKSIILPLVLEASDASTSSAQNSSLSDKMPKVTGWERNSAGKVMSRIANLGEYMDPQRLADQAVDLNLKLIKWRIAPGLDLDKIKDTKCLLLGAGTLGSYVARNLMGWGVRKITFVDNGSVSFSNPVRQPLFDFEDCLGGGAKKAVRASQALKEIYPGVDSSGYVMSVPMAGHPIMDEAVVKSEFETLQQLIEEHDAIFLLMDTRESRWLPTVMGKAANKIVMNAALGFDSFVVMRHGMSSSSPGQELGCYFCNDVVAPADSVTDRTLDQQCTVTRPGIAAIASAMLVEILVSLIQHPLGASAPASSDTTEDRGDHPLGLVPHQIRGYLSNFQNIMIKGKSYDCCSACSDNITRAFKSEGWQFVRKALNEKGFVEDLSGLAEVQRSAEKALAEMEWSDEGENEEGEGEII</sequence>
<dbReference type="InterPro" id="IPR045886">
    <property type="entry name" value="ThiF/MoeB/HesA"/>
</dbReference>
<organism evidence="11 12">
    <name type="scientific">Letharia columbiana</name>
    <dbReference type="NCBI Taxonomy" id="112416"/>
    <lineage>
        <taxon>Eukaryota</taxon>
        <taxon>Fungi</taxon>
        <taxon>Dikarya</taxon>
        <taxon>Ascomycota</taxon>
        <taxon>Pezizomycotina</taxon>
        <taxon>Lecanoromycetes</taxon>
        <taxon>OSLEUM clade</taxon>
        <taxon>Lecanoromycetidae</taxon>
        <taxon>Lecanorales</taxon>
        <taxon>Lecanorineae</taxon>
        <taxon>Parmeliaceae</taxon>
        <taxon>Letharia</taxon>
    </lineage>
</organism>
<evidence type="ECO:0000256" key="3">
    <source>
        <dbReference type="ARBA" id="ARBA00022448"/>
    </source>
</evidence>
<comment type="subunit">
    <text evidence="7">Homodimer.</text>
</comment>
<evidence type="ECO:0000256" key="6">
    <source>
        <dbReference type="PIRSR" id="PIRSR606285-1"/>
    </source>
</evidence>
<feature type="compositionally biased region" description="Acidic residues" evidence="8">
    <location>
        <begin position="255"/>
        <end position="265"/>
    </location>
</feature>
<proteinExistence type="inferred from homology"/>
<dbReference type="GO" id="GO:0032446">
    <property type="term" value="P:protein modification by small protein conjugation"/>
    <property type="evidence" value="ECO:0007669"/>
    <property type="project" value="TreeGrafter"/>
</dbReference>
<dbReference type="AlphaFoldDB" id="A0A8H6FCU7"/>
<dbReference type="InterPro" id="IPR006285">
    <property type="entry name" value="Atg7"/>
</dbReference>
<dbReference type="OrthoDB" id="338614at2759"/>
<dbReference type="InterPro" id="IPR035985">
    <property type="entry name" value="Ubiquitin-activating_enz"/>
</dbReference>
<dbReference type="PANTHER" id="PTHR10953:SF3">
    <property type="entry name" value="UBIQUITIN-LIKE MODIFIER-ACTIVATING ENZYME ATG7"/>
    <property type="match status" value="1"/>
</dbReference>
<comment type="subcellular location">
    <subcellularLocation>
        <location evidence="7">Cytoplasm</location>
    </subcellularLocation>
    <subcellularLocation>
        <location evidence="7">Preautophagosomal structure</location>
    </subcellularLocation>
</comment>
<comment type="caution">
    <text evidence="11">The sequence shown here is derived from an EMBL/GenBank/DDBJ whole genome shotgun (WGS) entry which is preliminary data.</text>
</comment>
<dbReference type="SUPFAM" id="SSF69572">
    <property type="entry name" value="Activating enzymes of the ubiquitin-like proteins"/>
    <property type="match status" value="1"/>
</dbReference>
<dbReference type="GO" id="GO:0034727">
    <property type="term" value="P:piecemeal microautophagy of the nucleus"/>
    <property type="evidence" value="ECO:0007669"/>
    <property type="project" value="TreeGrafter"/>
</dbReference>
<feature type="domain" description="THIF-type NAD/FAD binding fold" evidence="9">
    <location>
        <begin position="426"/>
        <end position="653"/>
    </location>
</feature>
<evidence type="ECO:0000259" key="10">
    <source>
        <dbReference type="Pfam" id="PF16420"/>
    </source>
</evidence>
<dbReference type="GO" id="GO:0019778">
    <property type="term" value="F:Atg12 activating enzyme activity"/>
    <property type="evidence" value="ECO:0007669"/>
    <property type="project" value="TreeGrafter"/>
</dbReference>
<keyword evidence="3 7" id="KW-0813">Transport</keyword>
<dbReference type="Gene3D" id="3.40.50.720">
    <property type="entry name" value="NAD(P)-binding Rossmann-like Domain"/>
    <property type="match status" value="1"/>
</dbReference>
<evidence type="ECO:0000313" key="11">
    <source>
        <dbReference type="EMBL" id="KAF6223189.1"/>
    </source>
</evidence>
<dbReference type="InterPro" id="IPR042523">
    <property type="entry name" value="Atg7_N_2"/>
</dbReference>
<feature type="region of interest" description="Disordered" evidence="8">
    <location>
        <begin position="253"/>
        <end position="276"/>
    </location>
</feature>
<reference evidence="11 12" key="1">
    <citation type="journal article" date="2020" name="Genomics">
        <title>Complete, high-quality genomes from long-read metagenomic sequencing of two wolf lichen thalli reveals enigmatic genome architecture.</title>
        <authorList>
            <person name="McKenzie S.K."/>
            <person name="Walston R.F."/>
            <person name="Allen J.L."/>
        </authorList>
    </citation>
    <scope>NUCLEOTIDE SEQUENCE [LARGE SCALE GENOMIC DNA]</scope>
    <source>
        <strain evidence="11">WasteWater2</strain>
    </source>
</reference>
<feature type="domain" description="Ubiquitin-like modifier-activating enzyme Atg7 N-terminal" evidence="10">
    <location>
        <begin position="36"/>
        <end position="407"/>
    </location>
</feature>
<keyword evidence="12" id="KW-1185">Reference proteome</keyword>
<dbReference type="GO" id="GO:0000422">
    <property type="term" value="P:autophagy of mitochondrion"/>
    <property type="evidence" value="ECO:0007669"/>
    <property type="project" value="TreeGrafter"/>
</dbReference>
<dbReference type="Proteomes" id="UP000578531">
    <property type="component" value="Unassembled WGS sequence"/>
</dbReference>
<keyword evidence="7" id="KW-0963">Cytoplasm</keyword>
<evidence type="ECO:0000256" key="7">
    <source>
        <dbReference type="RuleBase" id="RU366022"/>
    </source>
</evidence>
<keyword evidence="7" id="KW-0833">Ubl conjugation pathway</keyword>
<dbReference type="Gene3D" id="3.40.140.70">
    <property type="entry name" value="Ubiquitin-like modifier-activating enzyme ATG7 N-terminal domain"/>
    <property type="match status" value="1"/>
</dbReference>
<evidence type="ECO:0000256" key="8">
    <source>
        <dbReference type="SAM" id="MobiDB-lite"/>
    </source>
</evidence>
<dbReference type="GO" id="GO:0019779">
    <property type="term" value="F:Atg8 activating enzyme activity"/>
    <property type="evidence" value="ECO:0007669"/>
    <property type="project" value="TreeGrafter"/>
</dbReference>
<gene>
    <name evidence="11" type="ORF">HO173_013236</name>
</gene>
<dbReference type="PANTHER" id="PTHR10953">
    <property type="entry name" value="UBIQUITIN-ACTIVATING ENZYME E1"/>
    <property type="match status" value="1"/>
</dbReference>
<dbReference type="FunFam" id="3.40.50.720:FF:000243">
    <property type="entry name" value="Ubiquitin-like modifier-activating enzyme ATG7"/>
    <property type="match status" value="1"/>
</dbReference>
<keyword evidence="5 7" id="KW-0072">Autophagy</keyword>
<dbReference type="InterPro" id="IPR000594">
    <property type="entry name" value="ThiF_NAD_FAD-bd"/>
</dbReference>
<keyword evidence="4 7" id="KW-0653">Protein transport</keyword>
<evidence type="ECO:0000313" key="12">
    <source>
        <dbReference type="Proteomes" id="UP000578531"/>
    </source>
</evidence>
<dbReference type="RefSeq" id="XP_037158063.1">
    <property type="nucleotide sequence ID" value="XM_037315060.1"/>
</dbReference>
<accession>A0A8H6FCU7</accession>
<dbReference type="CDD" id="cd01486">
    <property type="entry name" value="Apg7"/>
    <property type="match status" value="1"/>
</dbReference>
<dbReference type="GO" id="GO:0015031">
    <property type="term" value="P:protein transport"/>
    <property type="evidence" value="ECO:0007669"/>
    <property type="project" value="UniProtKB-UniRule"/>
</dbReference>
<feature type="active site" description="Glycyl thioester intermediate" evidence="6">
    <location>
        <position position="625"/>
    </location>
</feature>
<dbReference type="GO" id="GO:0000407">
    <property type="term" value="C:phagophore assembly site"/>
    <property type="evidence" value="ECO:0007669"/>
    <property type="project" value="UniProtKB-SubCell"/>
</dbReference>
<dbReference type="GeneID" id="59294864"/>